<protein>
    <submittedName>
        <fullName evidence="3">Phosphatase PAP2 family protein</fullName>
    </submittedName>
</protein>
<reference evidence="3 4" key="1">
    <citation type="submission" date="2023-09" db="EMBL/GenBank/DDBJ databases">
        <authorList>
            <person name="Rey-Velasco X."/>
        </authorList>
    </citation>
    <scope>NUCLEOTIDE SEQUENCE [LARGE SCALE GENOMIC DNA]</scope>
    <source>
        <strain evidence="3 4">W311</strain>
    </source>
</reference>
<dbReference type="RefSeq" id="WP_313916999.1">
    <property type="nucleotide sequence ID" value="NZ_CP135076.1"/>
</dbReference>
<keyword evidence="4" id="KW-1185">Reference proteome</keyword>
<evidence type="ECO:0000313" key="4">
    <source>
        <dbReference type="Proteomes" id="UP001302249"/>
    </source>
</evidence>
<dbReference type="Proteomes" id="UP001302249">
    <property type="component" value="Chromosome"/>
</dbReference>
<dbReference type="CDD" id="cd03392">
    <property type="entry name" value="PAP2_like_2"/>
    <property type="match status" value="1"/>
</dbReference>
<evidence type="ECO:0000259" key="2">
    <source>
        <dbReference type="SMART" id="SM00014"/>
    </source>
</evidence>
<organism evidence="3 4">
    <name type="scientific">Stakelama saccharophila</name>
    <dbReference type="NCBI Taxonomy" id="3075605"/>
    <lineage>
        <taxon>Bacteria</taxon>
        <taxon>Pseudomonadati</taxon>
        <taxon>Pseudomonadota</taxon>
        <taxon>Alphaproteobacteria</taxon>
        <taxon>Sphingomonadales</taxon>
        <taxon>Sphingomonadaceae</taxon>
        <taxon>Stakelama</taxon>
    </lineage>
</organism>
<evidence type="ECO:0000256" key="1">
    <source>
        <dbReference type="SAM" id="Phobius"/>
    </source>
</evidence>
<accession>A0ABZ0BAM7</accession>
<feature type="transmembrane region" description="Helical" evidence="1">
    <location>
        <begin position="104"/>
        <end position="124"/>
    </location>
</feature>
<dbReference type="PANTHER" id="PTHR14969:SF13">
    <property type="entry name" value="AT30094P"/>
    <property type="match status" value="1"/>
</dbReference>
<dbReference type="InterPro" id="IPR000326">
    <property type="entry name" value="PAP2/HPO"/>
</dbReference>
<feature type="transmembrane region" description="Helical" evidence="1">
    <location>
        <begin position="78"/>
        <end position="98"/>
    </location>
</feature>
<feature type="transmembrane region" description="Helical" evidence="1">
    <location>
        <begin position="20"/>
        <end position="40"/>
    </location>
</feature>
<gene>
    <name evidence="3" type="ORF">RPR59_04245</name>
</gene>
<keyword evidence="1" id="KW-1133">Transmembrane helix</keyword>
<feature type="domain" description="Phosphatidic acid phosphatase type 2/haloperoxidase" evidence="2">
    <location>
        <begin position="103"/>
        <end position="220"/>
    </location>
</feature>
<feature type="transmembrane region" description="Helical" evidence="1">
    <location>
        <begin position="178"/>
        <end position="199"/>
    </location>
</feature>
<name>A0ABZ0BAM7_9SPHN</name>
<evidence type="ECO:0000313" key="3">
    <source>
        <dbReference type="EMBL" id="WNO54472.1"/>
    </source>
</evidence>
<dbReference type="PANTHER" id="PTHR14969">
    <property type="entry name" value="SPHINGOSINE-1-PHOSPHATE PHOSPHOHYDROLASE"/>
    <property type="match status" value="1"/>
</dbReference>
<feature type="transmembrane region" description="Helical" evidence="1">
    <location>
        <begin position="205"/>
        <end position="222"/>
    </location>
</feature>
<dbReference type="SUPFAM" id="SSF48317">
    <property type="entry name" value="Acid phosphatase/Vanadium-dependent haloperoxidase"/>
    <property type="match status" value="1"/>
</dbReference>
<dbReference type="SMART" id="SM00014">
    <property type="entry name" value="acidPPc"/>
    <property type="match status" value="1"/>
</dbReference>
<keyword evidence="1" id="KW-0812">Transmembrane</keyword>
<dbReference type="EMBL" id="CP135076">
    <property type="protein sequence ID" value="WNO54472.1"/>
    <property type="molecule type" value="Genomic_DNA"/>
</dbReference>
<keyword evidence="1" id="KW-0472">Membrane</keyword>
<dbReference type="InterPro" id="IPR036938">
    <property type="entry name" value="PAP2/HPO_sf"/>
</dbReference>
<sequence length="244" mass="26120">MTDTTATREPDGVRHPPHLMWGAGLLSVAVALMLLAGWVIGGGRPDAFDRAILLALRVPGSPSQPVGPAGFRQTVIDITTLGGGTVLTLVVFLTVGMLLASRKWLTAALVGVATLSGSFAVSLLKDSVARSRPDVVPHLVEVNTLSFPSGHAANSAIIYLTVATLLTQIIQRDARRTYLFAVAILLVGAIGVSRVYLGVHWPSDVLAGWSFGTLWAVAWWRLGKWLRIHQRELHALPADEDEAL</sequence>
<proteinExistence type="predicted"/>
<dbReference type="Pfam" id="PF01569">
    <property type="entry name" value="PAP2"/>
    <property type="match status" value="1"/>
</dbReference>
<dbReference type="Gene3D" id="1.20.144.10">
    <property type="entry name" value="Phosphatidic acid phosphatase type 2/haloperoxidase"/>
    <property type="match status" value="2"/>
</dbReference>